<dbReference type="Pfam" id="PF00656">
    <property type="entry name" value="Peptidase_C14"/>
    <property type="match status" value="1"/>
</dbReference>
<dbReference type="Gene3D" id="3.40.50.1460">
    <property type="match status" value="1"/>
</dbReference>
<dbReference type="GO" id="GO:0004197">
    <property type="term" value="F:cysteine-type endopeptidase activity"/>
    <property type="evidence" value="ECO:0007669"/>
    <property type="project" value="InterPro"/>
</dbReference>
<dbReference type="PROSITE" id="PS50208">
    <property type="entry name" value="CASPASE_P20"/>
    <property type="match status" value="1"/>
</dbReference>
<dbReference type="SUPFAM" id="SSF52129">
    <property type="entry name" value="Caspase-like"/>
    <property type="match status" value="1"/>
</dbReference>
<dbReference type="Proteomes" id="UP000739411">
    <property type="component" value="Unassembled WGS sequence"/>
</dbReference>
<dbReference type="InterPro" id="IPR052039">
    <property type="entry name" value="Caspase-related_regulators"/>
</dbReference>
<dbReference type="EMBL" id="JADJMS010000024">
    <property type="protein sequence ID" value="MBK7415742.1"/>
    <property type="molecule type" value="Genomic_DNA"/>
</dbReference>
<sequence length="305" mass="33476">MGKDDAGAKKMPQNVSAAIKSPHSDGAGQRSALLIGNQSYSWGPLETPQQDVSAIEERLRSIGFNIHKSNNSTQTEIYEAVDAFLRTQVNSEILLFFYAGHSIQLNGRNYLIPVDARIDDPDLLSKLFDLGYLLESLASEKNRTSIIILDACRSNPFSALPHASAGLSELIAPHNTFIAFSTAPGKTAEDGDSKHSPYTLGLLKYLFQPGVGIEEAFRSIRRYVRIATENRQIPWENTSLEYDFVLATGNVDASERRVKQNRSASIASPAKIVIDRSVCKKIFTKFSLGIIALSIEEADAAPLCK</sequence>
<dbReference type="InterPro" id="IPR011600">
    <property type="entry name" value="Pept_C14_caspase"/>
</dbReference>
<evidence type="ECO:0000313" key="3">
    <source>
        <dbReference type="EMBL" id="MBK7415742.1"/>
    </source>
</evidence>
<accession>A0A935MWE5</accession>
<reference evidence="3 4" key="1">
    <citation type="submission" date="2020-10" db="EMBL/GenBank/DDBJ databases">
        <title>Connecting structure to function with the recovery of over 1000 high-quality activated sludge metagenome-assembled genomes encoding full-length rRNA genes using long-read sequencing.</title>
        <authorList>
            <person name="Singleton C.M."/>
            <person name="Petriglieri F."/>
            <person name="Kristensen J.M."/>
            <person name="Kirkegaard R.H."/>
            <person name="Michaelsen T.Y."/>
            <person name="Andersen M.H."/>
            <person name="Karst S.M."/>
            <person name="Dueholm M.S."/>
            <person name="Nielsen P.H."/>
            <person name="Albertsen M."/>
        </authorList>
    </citation>
    <scope>NUCLEOTIDE SEQUENCE [LARGE SCALE GENOMIC DNA]</scope>
    <source>
        <strain evidence="3">EsbW_18-Q3-R4-48_BATAC.463</strain>
    </source>
</reference>
<name>A0A935MWE5_9RHOO</name>
<organism evidence="3 4">
    <name type="scientific">Candidatus Dechloromonas phosphorivorans</name>
    <dbReference type="NCBI Taxonomy" id="2899244"/>
    <lineage>
        <taxon>Bacteria</taxon>
        <taxon>Pseudomonadati</taxon>
        <taxon>Pseudomonadota</taxon>
        <taxon>Betaproteobacteria</taxon>
        <taxon>Rhodocyclales</taxon>
        <taxon>Azonexaceae</taxon>
        <taxon>Dechloromonas</taxon>
    </lineage>
</organism>
<gene>
    <name evidence="3" type="ORF">IPJ38_12115</name>
</gene>
<comment type="caution">
    <text evidence="3">The sequence shown here is derived from an EMBL/GenBank/DDBJ whole genome shotgun (WGS) entry which is preliminary data.</text>
</comment>
<feature type="region of interest" description="Disordered" evidence="1">
    <location>
        <begin position="1"/>
        <end position="28"/>
    </location>
</feature>
<dbReference type="InterPro" id="IPR001309">
    <property type="entry name" value="Pept_C14_p20"/>
</dbReference>
<dbReference type="PANTHER" id="PTHR22576">
    <property type="entry name" value="MUCOSA ASSOCIATED LYMPHOID TISSUE LYMPHOMA TRANSLOCATION PROTEIN 1/PARACASPASE"/>
    <property type="match status" value="1"/>
</dbReference>
<protein>
    <submittedName>
        <fullName evidence="3">Caspase family protein</fullName>
    </submittedName>
</protein>
<evidence type="ECO:0000313" key="4">
    <source>
        <dbReference type="Proteomes" id="UP000739411"/>
    </source>
</evidence>
<dbReference type="GO" id="GO:0006508">
    <property type="term" value="P:proteolysis"/>
    <property type="evidence" value="ECO:0007669"/>
    <property type="project" value="InterPro"/>
</dbReference>
<dbReference type="InterPro" id="IPR029030">
    <property type="entry name" value="Caspase-like_dom_sf"/>
</dbReference>
<proteinExistence type="predicted"/>
<feature type="domain" description="Caspase family p20" evidence="2">
    <location>
        <begin position="28"/>
        <end position="156"/>
    </location>
</feature>
<evidence type="ECO:0000259" key="2">
    <source>
        <dbReference type="PROSITE" id="PS50208"/>
    </source>
</evidence>
<evidence type="ECO:0000256" key="1">
    <source>
        <dbReference type="SAM" id="MobiDB-lite"/>
    </source>
</evidence>
<dbReference type="AlphaFoldDB" id="A0A935MWE5"/>
<dbReference type="PANTHER" id="PTHR22576:SF37">
    <property type="entry name" value="MUCOSA-ASSOCIATED LYMPHOID TISSUE LYMPHOMA TRANSLOCATION PROTEIN 1"/>
    <property type="match status" value="1"/>
</dbReference>